<dbReference type="RefSeq" id="YP_009008278.1">
    <property type="nucleotide sequence ID" value="NC_023587.1"/>
</dbReference>
<gene>
    <name evidence="1" type="ORF">S-MbCM7_144</name>
</gene>
<keyword evidence="2" id="KW-1185">Reference proteome</keyword>
<accession>V5USC3</accession>
<dbReference type="OrthoDB" id="20608at10239"/>
<proteinExistence type="predicted"/>
<reference evidence="1 2" key="1">
    <citation type="journal article" date="2014" name="Nature">
        <title>Viral tagging reveals discrete populations in Synechococcus viral genome sequence space.</title>
        <authorList>
            <person name="Deng L."/>
            <person name="Ignacio Espinoza J.C."/>
            <person name="Gregory A.C."/>
            <person name="Poulos B.T."/>
            <person name="Weitz J.S."/>
            <person name="Hugenholtz P."/>
            <person name="Sullivan M.B."/>
        </authorList>
    </citation>
    <scope>NUCLEOTIDE SEQUENCE [LARGE SCALE GENOMIC DNA]</scope>
</reference>
<name>V5USC3_9CAUD</name>
<sequence>MEITANLLKLQNEWIIAQVEASSVDTLAGDPDVWMVEPYVVDCEGQITPWAPHADEREFNVRSSDLTVVTNPSKSLLARYIESLE</sequence>
<dbReference type="Gene3D" id="2.30.30.100">
    <property type="match status" value="1"/>
</dbReference>
<protein>
    <submittedName>
        <fullName evidence="1">Uncharacterized protein</fullName>
    </submittedName>
</protein>
<evidence type="ECO:0000313" key="2">
    <source>
        <dbReference type="Proteomes" id="UP000018808"/>
    </source>
</evidence>
<evidence type="ECO:0000313" key="1">
    <source>
        <dbReference type="EMBL" id="AHB80558.1"/>
    </source>
</evidence>
<organism evidence="1 2">
    <name type="scientific">Synechococcus phage ACG-2014h</name>
    <dbReference type="NCBI Taxonomy" id="1340810"/>
    <lineage>
        <taxon>Viruses</taxon>
        <taxon>Duplodnaviria</taxon>
        <taxon>Heunggongvirae</taxon>
        <taxon>Uroviricota</taxon>
        <taxon>Caudoviricetes</taxon>
        <taxon>Pantevenvirales</taxon>
        <taxon>Kyanoviridae</taxon>
        <taxon>Sedonavirus</taxon>
        <taxon>Sedonavirus tusconh</taxon>
    </lineage>
</organism>
<dbReference type="Proteomes" id="UP000018808">
    <property type="component" value="Segment"/>
</dbReference>
<dbReference type="Pfam" id="PF20198">
    <property type="entry name" value="DUF6561"/>
    <property type="match status" value="1"/>
</dbReference>
<dbReference type="GeneID" id="18504720"/>
<dbReference type="InterPro" id="IPR046691">
    <property type="entry name" value="DUF6561"/>
</dbReference>
<dbReference type="KEGG" id="vg:18504720"/>
<dbReference type="EMBL" id="KF156338">
    <property type="protein sequence ID" value="AHB80558.1"/>
    <property type="molecule type" value="Genomic_DNA"/>
</dbReference>